<feature type="region of interest" description="Disordered" evidence="1">
    <location>
        <begin position="161"/>
        <end position="184"/>
    </location>
</feature>
<evidence type="ECO:0000313" key="3">
    <source>
        <dbReference type="Proteomes" id="UP000760494"/>
    </source>
</evidence>
<dbReference type="OrthoDB" id="3437960at2759"/>
<organism evidence="2 3">
    <name type="scientific">Fusarium fujikuroi</name>
    <name type="common">Bakanae and foot rot disease fungus</name>
    <name type="synonym">Gibberella fujikuroi</name>
    <dbReference type="NCBI Taxonomy" id="5127"/>
    <lineage>
        <taxon>Eukaryota</taxon>
        <taxon>Fungi</taxon>
        <taxon>Dikarya</taxon>
        <taxon>Ascomycota</taxon>
        <taxon>Pezizomycotina</taxon>
        <taxon>Sordariomycetes</taxon>
        <taxon>Hypocreomycetidae</taxon>
        <taxon>Hypocreales</taxon>
        <taxon>Nectriaceae</taxon>
        <taxon>Fusarium</taxon>
        <taxon>Fusarium fujikuroi species complex</taxon>
    </lineage>
</organism>
<reference evidence="2" key="1">
    <citation type="submission" date="2019-05" db="EMBL/GenBank/DDBJ databases">
        <authorList>
            <person name="Piombo E."/>
        </authorList>
    </citation>
    <scope>NUCLEOTIDE SEQUENCE</scope>
    <source>
        <strain evidence="2">C2S</strain>
    </source>
</reference>
<comment type="caution">
    <text evidence="2">The sequence shown here is derived from an EMBL/GenBank/DDBJ whole genome shotgun (WGS) entry which is preliminary data.</text>
</comment>
<sequence>MNNIENLTQIEDESTEVNFVDSDYLLDLSPAQFPDSSMMLPSYDLNQWPHLEHSPLENAPPVSSMDHPDMFGLDMAMDSMPQAVNDLDLSPPTAEGDFLFSYPDTSSFVIAGSSNSLLSFPETQDESGDPTYNQTSDSVSDTSCPPFVETGATKTHSFCSTVSDPHHSPDDTPASESLSLETMDDQKFKEYPVTRLKKNECIGNGKFLCNNADCQKIFDKNRDRK</sequence>
<protein>
    <submittedName>
        <fullName evidence="2">Uncharacterized protein</fullName>
    </submittedName>
</protein>
<evidence type="ECO:0000256" key="1">
    <source>
        <dbReference type="SAM" id="MobiDB-lite"/>
    </source>
</evidence>
<proteinExistence type="predicted"/>
<dbReference type="EMBL" id="CABFJX010000223">
    <property type="protein sequence ID" value="VTT68166.1"/>
    <property type="molecule type" value="Genomic_DNA"/>
</dbReference>
<name>A0A2H3RGP0_FUSFU</name>
<accession>A0A2H3RGP0</accession>
<feature type="compositionally biased region" description="Polar residues" evidence="1">
    <location>
        <begin position="130"/>
        <end position="142"/>
    </location>
</feature>
<gene>
    <name evidence="2" type="ORF">C2S_1151</name>
</gene>
<evidence type="ECO:0000313" key="2">
    <source>
        <dbReference type="EMBL" id="VTT68166.1"/>
    </source>
</evidence>
<feature type="region of interest" description="Disordered" evidence="1">
    <location>
        <begin position="119"/>
        <end position="142"/>
    </location>
</feature>
<dbReference type="Proteomes" id="UP000760494">
    <property type="component" value="Unassembled WGS sequence"/>
</dbReference>
<dbReference type="AlphaFoldDB" id="A0A2H3RGP0"/>